<dbReference type="Pfam" id="PF13409">
    <property type="entry name" value="GST_N_2"/>
    <property type="match status" value="1"/>
</dbReference>
<feature type="domain" description="GST N-terminal" evidence="1">
    <location>
        <begin position="1"/>
        <end position="80"/>
    </location>
</feature>
<dbReference type="PROSITE" id="PS50404">
    <property type="entry name" value="GST_NTER"/>
    <property type="match status" value="1"/>
</dbReference>
<keyword evidence="3" id="KW-0808">Transferase</keyword>
<evidence type="ECO:0000259" key="2">
    <source>
        <dbReference type="PROSITE" id="PS50405"/>
    </source>
</evidence>
<evidence type="ECO:0000259" key="1">
    <source>
        <dbReference type="PROSITE" id="PS50404"/>
    </source>
</evidence>
<dbReference type="PROSITE" id="PS50405">
    <property type="entry name" value="GST_CTER"/>
    <property type="match status" value="1"/>
</dbReference>
<dbReference type="EMBL" id="FSRU01000002">
    <property type="protein sequence ID" value="SIO62528.1"/>
    <property type="molecule type" value="Genomic_DNA"/>
</dbReference>
<organism evidence="3 4">
    <name type="scientific">Paraburkholderia phenazinium</name>
    <dbReference type="NCBI Taxonomy" id="60549"/>
    <lineage>
        <taxon>Bacteria</taxon>
        <taxon>Pseudomonadati</taxon>
        <taxon>Pseudomonadota</taxon>
        <taxon>Betaproteobacteria</taxon>
        <taxon>Burkholderiales</taxon>
        <taxon>Burkholderiaceae</taxon>
        <taxon>Paraburkholderia</taxon>
    </lineage>
</organism>
<dbReference type="AlphaFoldDB" id="A0A1N6L162"/>
<name>A0A1N6L162_9BURK</name>
<proteinExistence type="predicted"/>
<dbReference type="InterPro" id="IPR004045">
    <property type="entry name" value="Glutathione_S-Trfase_N"/>
</dbReference>
<keyword evidence="4" id="KW-1185">Reference proteome</keyword>
<dbReference type="InterPro" id="IPR040079">
    <property type="entry name" value="Glutathione_S-Trfase"/>
</dbReference>
<dbReference type="SUPFAM" id="SSF47616">
    <property type="entry name" value="GST C-terminal domain-like"/>
    <property type="match status" value="1"/>
</dbReference>
<feature type="domain" description="GST C-terminal" evidence="2">
    <location>
        <begin position="83"/>
        <end position="194"/>
    </location>
</feature>
<dbReference type="Gene3D" id="1.20.1050.10">
    <property type="match status" value="1"/>
</dbReference>
<sequence>MILFYHPGACSLAVHIALIETGMPYKLVSITKDKRTSDGRDFLKINPKGFVPTLELDDETVLGEALAILAYVCHRTGTLLPEDGRVRWQALEATSFMTTEVHGNFKPFWKNAPEPEKENARQALVKHFDILAGQLGNQAFLTGDRMTIADPYLFVMLMWASIHGIKVSERFDAFFTRMNALPSVAQALAEEGLA</sequence>
<dbReference type="Gene3D" id="3.40.30.10">
    <property type="entry name" value="Glutaredoxin"/>
    <property type="match status" value="1"/>
</dbReference>
<dbReference type="InterPro" id="IPR010987">
    <property type="entry name" value="Glutathione-S-Trfase_C-like"/>
</dbReference>
<dbReference type="RefSeq" id="WP_074300509.1">
    <property type="nucleotide sequence ID" value="NZ_FSRU01000002.1"/>
</dbReference>
<dbReference type="InterPro" id="IPR004046">
    <property type="entry name" value="GST_C"/>
</dbReference>
<protein>
    <submittedName>
        <fullName evidence="3">Glutathione S-transferase</fullName>
    </submittedName>
</protein>
<dbReference type="PANTHER" id="PTHR44051">
    <property type="entry name" value="GLUTATHIONE S-TRANSFERASE-RELATED"/>
    <property type="match status" value="1"/>
</dbReference>
<dbReference type="InterPro" id="IPR036282">
    <property type="entry name" value="Glutathione-S-Trfase_C_sf"/>
</dbReference>
<dbReference type="InterPro" id="IPR036249">
    <property type="entry name" value="Thioredoxin-like_sf"/>
</dbReference>
<dbReference type="SFLD" id="SFLDG01150">
    <property type="entry name" value="Main.1:_Beta-like"/>
    <property type="match status" value="1"/>
</dbReference>
<gene>
    <name evidence="3" type="ORF">SAMN05444165_5564</name>
</gene>
<dbReference type="PANTHER" id="PTHR44051:SF8">
    <property type="entry name" value="GLUTATHIONE S-TRANSFERASE GSTA"/>
    <property type="match status" value="1"/>
</dbReference>
<dbReference type="SFLD" id="SFLDG00358">
    <property type="entry name" value="Main_(cytGST)"/>
    <property type="match status" value="1"/>
</dbReference>
<dbReference type="Proteomes" id="UP000185151">
    <property type="component" value="Unassembled WGS sequence"/>
</dbReference>
<dbReference type="CDD" id="cd03057">
    <property type="entry name" value="GST_N_Beta"/>
    <property type="match status" value="1"/>
</dbReference>
<dbReference type="Pfam" id="PF00043">
    <property type="entry name" value="GST_C"/>
    <property type="match status" value="1"/>
</dbReference>
<accession>A0A1N6L162</accession>
<dbReference type="SFLD" id="SFLDS00019">
    <property type="entry name" value="Glutathione_Transferase_(cytos"/>
    <property type="match status" value="1"/>
</dbReference>
<evidence type="ECO:0000313" key="4">
    <source>
        <dbReference type="Proteomes" id="UP000185151"/>
    </source>
</evidence>
<dbReference type="SUPFAM" id="SSF52833">
    <property type="entry name" value="Thioredoxin-like"/>
    <property type="match status" value="1"/>
</dbReference>
<evidence type="ECO:0000313" key="3">
    <source>
        <dbReference type="EMBL" id="SIO62528.1"/>
    </source>
</evidence>
<dbReference type="GO" id="GO:0016740">
    <property type="term" value="F:transferase activity"/>
    <property type="evidence" value="ECO:0007669"/>
    <property type="project" value="UniProtKB-KW"/>
</dbReference>
<reference evidence="3 4" key="1">
    <citation type="submission" date="2016-11" db="EMBL/GenBank/DDBJ databases">
        <authorList>
            <person name="Jaros S."/>
            <person name="Januszkiewicz K."/>
            <person name="Wedrychowicz H."/>
        </authorList>
    </citation>
    <scope>NUCLEOTIDE SEQUENCE [LARGE SCALE GENOMIC DNA]</scope>
    <source>
        <strain evidence="3 4">GAS95</strain>
    </source>
</reference>
<dbReference type="OrthoDB" id="8772754at2"/>